<dbReference type="EMBL" id="SPVF01000124">
    <property type="protein sequence ID" value="TFW21078.1"/>
    <property type="molecule type" value="Genomic_DNA"/>
</dbReference>
<proteinExistence type="predicted"/>
<keyword evidence="1" id="KW-1133">Transmembrane helix</keyword>
<protein>
    <submittedName>
        <fullName evidence="2">Uncharacterized protein</fullName>
    </submittedName>
</protein>
<evidence type="ECO:0000256" key="1">
    <source>
        <dbReference type="SAM" id="Phobius"/>
    </source>
</evidence>
<sequence>MRDETHIMSTATGVCEHCGQPLPGYNPHPTYGERKPNKVGIAVAIAVHLLVVLVYLLNPQKFKPAGKQAEIFISLANTAPVRKPVQRDEAPRKKPKAIAKAQKPVVVMPRLPNTITVPFEPPKEEVVKQEEPQKTEIPPEMDMQAYIEAQKRKRGVAQDAPSESANEKAMRNIKANIARANAAAQGDDGTGGIFSISNQTFHSAELKFRGWNPNFKRRWLQQVNVEVTTEPDIETAIIKKMIEIIRKEKTGDFEWESHRLNRTVTLSARPQDQAQLEAFLFKEMFPKYIAPAKK</sequence>
<name>A0A4Y9SEK3_9BURK</name>
<keyword evidence="3" id="KW-1185">Reference proteome</keyword>
<gene>
    <name evidence="2" type="ORF">E4L96_09535</name>
</gene>
<dbReference type="Proteomes" id="UP000298438">
    <property type="component" value="Unassembled WGS sequence"/>
</dbReference>
<dbReference type="AlphaFoldDB" id="A0A4Y9SEK3"/>
<reference evidence="2 3" key="1">
    <citation type="submission" date="2019-03" db="EMBL/GenBank/DDBJ databases">
        <title>Draft Genome Sequence of Massilia arenosa sp. nov., a Novel Massilia Species Isolated from a Sandy-loam Maize Soil.</title>
        <authorList>
            <person name="Raths R."/>
            <person name="Peta V."/>
            <person name="Bucking H."/>
        </authorList>
    </citation>
    <scope>NUCLEOTIDE SEQUENCE [LARGE SCALE GENOMIC DNA]</scope>
    <source>
        <strain evidence="2 3">MC02</strain>
    </source>
</reference>
<evidence type="ECO:0000313" key="2">
    <source>
        <dbReference type="EMBL" id="TFW21078.1"/>
    </source>
</evidence>
<organism evidence="2 3">
    <name type="scientific">Zemynaea arenosa</name>
    <dbReference type="NCBI Taxonomy" id="2561931"/>
    <lineage>
        <taxon>Bacteria</taxon>
        <taxon>Pseudomonadati</taxon>
        <taxon>Pseudomonadota</taxon>
        <taxon>Betaproteobacteria</taxon>
        <taxon>Burkholderiales</taxon>
        <taxon>Oxalobacteraceae</taxon>
        <taxon>Telluria group</taxon>
        <taxon>Zemynaea</taxon>
    </lineage>
</organism>
<keyword evidence="1" id="KW-0812">Transmembrane</keyword>
<dbReference type="OrthoDB" id="8559866at2"/>
<keyword evidence="1" id="KW-0472">Membrane</keyword>
<accession>A0A4Y9SEK3</accession>
<comment type="caution">
    <text evidence="2">The sequence shown here is derived from an EMBL/GenBank/DDBJ whole genome shotgun (WGS) entry which is preliminary data.</text>
</comment>
<evidence type="ECO:0000313" key="3">
    <source>
        <dbReference type="Proteomes" id="UP000298438"/>
    </source>
</evidence>
<feature type="transmembrane region" description="Helical" evidence="1">
    <location>
        <begin position="39"/>
        <end position="57"/>
    </location>
</feature>